<dbReference type="EnsemblMetazoa" id="GPAI016509-RA">
    <property type="protein sequence ID" value="GPAI016509-PA"/>
    <property type="gene ID" value="GPAI016509"/>
</dbReference>
<feature type="region of interest" description="Disordered" evidence="1">
    <location>
        <begin position="209"/>
        <end position="228"/>
    </location>
</feature>
<feature type="compositionally biased region" description="Polar residues" evidence="1">
    <location>
        <begin position="211"/>
        <end position="223"/>
    </location>
</feature>
<name>A0A1A9ZJ98_GLOPL</name>
<keyword evidence="3" id="KW-1185">Reference proteome</keyword>
<dbReference type="AlphaFoldDB" id="A0A1A9ZJ98"/>
<protein>
    <submittedName>
        <fullName evidence="2">Uncharacterized protein</fullName>
    </submittedName>
</protein>
<reference evidence="3" key="1">
    <citation type="submission" date="2014-03" db="EMBL/GenBank/DDBJ databases">
        <authorList>
            <person name="Aksoy S."/>
            <person name="Warren W."/>
            <person name="Wilson R.K."/>
        </authorList>
    </citation>
    <scope>NUCLEOTIDE SEQUENCE [LARGE SCALE GENOMIC DNA]</scope>
    <source>
        <strain evidence="3">IAEA</strain>
    </source>
</reference>
<evidence type="ECO:0000256" key="1">
    <source>
        <dbReference type="SAM" id="MobiDB-lite"/>
    </source>
</evidence>
<reference evidence="2" key="2">
    <citation type="submission" date="2020-05" db="UniProtKB">
        <authorList>
            <consortium name="EnsemblMetazoa"/>
        </authorList>
    </citation>
    <scope>IDENTIFICATION</scope>
    <source>
        <strain evidence="2">IAEA</strain>
    </source>
</reference>
<evidence type="ECO:0000313" key="3">
    <source>
        <dbReference type="Proteomes" id="UP000092445"/>
    </source>
</evidence>
<organism evidence="2 3">
    <name type="scientific">Glossina pallidipes</name>
    <name type="common">Tsetse fly</name>
    <dbReference type="NCBI Taxonomy" id="7398"/>
    <lineage>
        <taxon>Eukaryota</taxon>
        <taxon>Metazoa</taxon>
        <taxon>Ecdysozoa</taxon>
        <taxon>Arthropoda</taxon>
        <taxon>Hexapoda</taxon>
        <taxon>Insecta</taxon>
        <taxon>Pterygota</taxon>
        <taxon>Neoptera</taxon>
        <taxon>Endopterygota</taxon>
        <taxon>Diptera</taxon>
        <taxon>Brachycera</taxon>
        <taxon>Muscomorpha</taxon>
        <taxon>Hippoboscoidea</taxon>
        <taxon>Glossinidae</taxon>
        <taxon>Glossina</taxon>
    </lineage>
</organism>
<proteinExistence type="predicted"/>
<evidence type="ECO:0000313" key="2">
    <source>
        <dbReference type="EnsemblMetazoa" id="GPAI016509-PA"/>
    </source>
</evidence>
<dbReference type="Proteomes" id="UP000092445">
    <property type="component" value="Unassembled WGS sequence"/>
</dbReference>
<sequence>MNGTKCLESHLFVEDAILQRQRVSDYKDNYVWKTRDPLAQINPSLAKRSQHFKPFFEKKLKFLSHKTLPLSSVTHSDFLWEPDQPKASYVTVPMQAPVANTPATVEYNKSGYGKYLDTQATTQRLDYCYRSPHDIMNGIAAHDNITFWNWKNFDCRTKHVSNDKPSRLCDNMASIECEKRRCEFINQTQRVPNSGMTTEVRENYLTPAARDTSSGYDNTQFRSDNPLDAGAITQTKSEYSIIGSGDPTEKFV</sequence>
<accession>A0A1A9ZJ98</accession>
<dbReference type="VEuPathDB" id="VectorBase:GPAI016509"/>